<keyword evidence="3" id="KW-1185">Reference proteome</keyword>
<organism evidence="2 3">
    <name type="scientific">Rhynchophorus ferrugineus</name>
    <name type="common">Red palm weevil</name>
    <name type="synonym">Curculio ferrugineus</name>
    <dbReference type="NCBI Taxonomy" id="354439"/>
    <lineage>
        <taxon>Eukaryota</taxon>
        <taxon>Metazoa</taxon>
        <taxon>Ecdysozoa</taxon>
        <taxon>Arthropoda</taxon>
        <taxon>Hexapoda</taxon>
        <taxon>Insecta</taxon>
        <taxon>Pterygota</taxon>
        <taxon>Neoptera</taxon>
        <taxon>Endopterygota</taxon>
        <taxon>Coleoptera</taxon>
        <taxon>Polyphaga</taxon>
        <taxon>Cucujiformia</taxon>
        <taxon>Curculionidae</taxon>
        <taxon>Dryophthorinae</taxon>
        <taxon>Rhynchophorus</taxon>
    </lineage>
</organism>
<evidence type="ECO:0000313" key="3">
    <source>
        <dbReference type="Proteomes" id="UP000625711"/>
    </source>
</evidence>
<dbReference type="EMBL" id="JAACXV010014075">
    <property type="protein sequence ID" value="KAF7270647.1"/>
    <property type="molecule type" value="Genomic_DNA"/>
</dbReference>
<sequence>MRKKEFIGYFTVRPRDALDQRRSSRYGVLLAVYLTRYLLPNSSFTRTSDRRHVPGSRLSDNRQENRQFHPIWRRHGRPSTSSRLRERETATQDSSSSS</sequence>
<name>A0A834HXF4_RHYFE</name>
<dbReference type="AlphaFoldDB" id="A0A834HXF4"/>
<gene>
    <name evidence="2" type="ORF">GWI33_016443</name>
</gene>
<accession>A0A834HXF4</accession>
<comment type="caution">
    <text evidence="2">The sequence shown here is derived from an EMBL/GenBank/DDBJ whole genome shotgun (WGS) entry which is preliminary data.</text>
</comment>
<proteinExistence type="predicted"/>
<reference evidence="2" key="1">
    <citation type="submission" date="2020-08" db="EMBL/GenBank/DDBJ databases">
        <title>Genome sequencing and assembly of the red palm weevil Rhynchophorus ferrugineus.</title>
        <authorList>
            <person name="Dias G.B."/>
            <person name="Bergman C.M."/>
            <person name="Manee M."/>
        </authorList>
    </citation>
    <scope>NUCLEOTIDE SEQUENCE</scope>
    <source>
        <strain evidence="2">AA-2017</strain>
        <tissue evidence="2">Whole larva</tissue>
    </source>
</reference>
<dbReference type="Proteomes" id="UP000625711">
    <property type="component" value="Unassembled WGS sequence"/>
</dbReference>
<protein>
    <submittedName>
        <fullName evidence="2">Uncharacterized protein</fullName>
    </submittedName>
</protein>
<evidence type="ECO:0000256" key="1">
    <source>
        <dbReference type="SAM" id="MobiDB-lite"/>
    </source>
</evidence>
<evidence type="ECO:0000313" key="2">
    <source>
        <dbReference type="EMBL" id="KAF7270647.1"/>
    </source>
</evidence>
<feature type="region of interest" description="Disordered" evidence="1">
    <location>
        <begin position="44"/>
        <end position="98"/>
    </location>
</feature>